<proteinExistence type="predicted"/>
<sequence>MEAAMERRRRYSVSLFQLLFVNCERFGAWCSRRSSEMPDARMLTRLQFPSYTRAFDYTDPGVRRNSFFRELGWLITTHPTMGQRWQAFEAETAQQRQRREGALERGREEQEQEKGAGEEADSAGEVEGQNSPLDEEQPEVPEEDEVPDLDIDQHSIASTELLEPWELDESFPEPEEEDFEPATGPGSPIVLDPAAEEFQQLGMFFAERQPEEEG</sequence>
<feature type="compositionally biased region" description="Basic and acidic residues" evidence="1">
    <location>
        <begin position="97"/>
        <end position="117"/>
    </location>
</feature>
<dbReference type="GeneID" id="54552652"/>
<evidence type="ECO:0000313" key="3">
    <source>
        <dbReference type="Proteomes" id="UP000800097"/>
    </source>
</evidence>
<dbReference type="Proteomes" id="UP000800097">
    <property type="component" value="Unassembled WGS sequence"/>
</dbReference>
<feature type="region of interest" description="Disordered" evidence="1">
    <location>
        <begin position="90"/>
        <end position="190"/>
    </location>
</feature>
<protein>
    <submittedName>
        <fullName evidence="2">Uncharacterized protein</fullName>
    </submittedName>
</protein>
<accession>A0A6A6JYC2</accession>
<organism evidence="2 3">
    <name type="scientific">Westerdykella ornata</name>
    <dbReference type="NCBI Taxonomy" id="318751"/>
    <lineage>
        <taxon>Eukaryota</taxon>
        <taxon>Fungi</taxon>
        <taxon>Dikarya</taxon>
        <taxon>Ascomycota</taxon>
        <taxon>Pezizomycotina</taxon>
        <taxon>Dothideomycetes</taxon>
        <taxon>Pleosporomycetidae</taxon>
        <taxon>Pleosporales</taxon>
        <taxon>Sporormiaceae</taxon>
        <taxon>Westerdykella</taxon>
    </lineage>
</organism>
<evidence type="ECO:0000256" key="1">
    <source>
        <dbReference type="SAM" id="MobiDB-lite"/>
    </source>
</evidence>
<name>A0A6A6JYC2_WESOR</name>
<dbReference type="RefSeq" id="XP_033658283.1">
    <property type="nucleotide sequence ID" value="XM_033799477.1"/>
</dbReference>
<keyword evidence="3" id="KW-1185">Reference proteome</keyword>
<evidence type="ECO:0000313" key="2">
    <source>
        <dbReference type="EMBL" id="KAF2280746.1"/>
    </source>
</evidence>
<feature type="compositionally biased region" description="Acidic residues" evidence="1">
    <location>
        <begin position="163"/>
        <end position="180"/>
    </location>
</feature>
<reference evidence="2" key="1">
    <citation type="journal article" date="2020" name="Stud. Mycol.">
        <title>101 Dothideomycetes genomes: a test case for predicting lifestyles and emergence of pathogens.</title>
        <authorList>
            <person name="Haridas S."/>
            <person name="Albert R."/>
            <person name="Binder M."/>
            <person name="Bloem J."/>
            <person name="Labutti K."/>
            <person name="Salamov A."/>
            <person name="Andreopoulos B."/>
            <person name="Baker S."/>
            <person name="Barry K."/>
            <person name="Bills G."/>
            <person name="Bluhm B."/>
            <person name="Cannon C."/>
            <person name="Castanera R."/>
            <person name="Culley D."/>
            <person name="Daum C."/>
            <person name="Ezra D."/>
            <person name="Gonzalez J."/>
            <person name="Henrissat B."/>
            <person name="Kuo A."/>
            <person name="Liang C."/>
            <person name="Lipzen A."/>
            <person name="Lutzoni F."/>
            <person name="Magnuson J."/>
            <person name="Mondo S."/>
            <person name="Nolan M."/>
            <person name="Ohm R."/>
            <person name="Pangilinan J."/>
            <person name="Park H.-J."/>
            <person name="Ramirez L."/>
            <person name="Alfaro M."/>
            <person name="Sun H."/>
            <person name="Tritt A."/>
            <person name="Yoshinaga Y."/>
            <person name="Zwiers L.-H."/>
            <person name="Turgeon B."/>
            <person name="Goodwin S."/>
            <person name="Spatafora J."/>
            <person name="Crous P."/>
            <person name="Grigoriev I."/>
        </authorList>
    </citation>
    <scope>NUCLEOTIDE SEQUENCE</scope>
    <source>
        <strain evidence="2">CBS 379.55</strain>
    </source>
</reference>
<dbReference type="EMBL" id="ML986484">
    <property type="protein sequence ID" value="KAF2280746.1"/>
    <property type="molecule type" value="Genomic_DNA"/>
</dbReference>
<gene>
    <name evidence="2" type="ORF">EI97DRAFT_438196</name>
</gene>
<feature type="compositionally biased region" description="Acidic residues" evidence="1">
    <location>
        <begin position="133"/>
        <end position="150"/>
    </location>
</feature>
<dbReference type="AlphaFoldDB" id="A0A6A6JYC2"/>